<feature type="chain" id="PRO_5004841210" description="Secreted protein" evidence="1">
    <location>
        <begin position="22"/>
        <end position="149"/>
    </location>
</feature>
<organism evidence="2">
    <name type="scientific">Aphanomyces astaci</name>
    <name type="common">Crayfish plague agent</name>
    <dbReference type="NCBI Taxonomy" id="112090"/>
    <lineage>
        <taxon>Eukaryota</taxon>
        <taxon>Sar</taxon>
        <taxon>Stramenopiles</taxon>
        <taxon>Oomycota</taxon>
        <taxon>Saprolegniomycetes</taxon>
        <taxon>Saprolegniales</taxon>
        <taxon>Verrucalvaceae</taxon>
        <taxon>Aphanomyces</taxon>
    </lineage>
</organism>
<feature type="signal peptide" evidence="1">
    <location>
        <begin position="1"/>
        <end position="21"/>
    </location>
</feature>
<name>W4GQN9_APHAT</name>
<evidence type="ECO:0008006" key="3">
    <source>
        <dbReference type="Google" id="ProtNLM"/>
    </source>
</evidence>
<dbReference type="GeneID" id="20807539"/>
<sequence>MWSSLIGATVASLLDLQLTSALQKPRHRQHFFAVELEVFDELDEGIVVAGRHARFQFDEFAMISFAYVHFGTVLGVQLLETRKPRVVFDVLVMVQAVVKLAERRHVHFSAHLPVLDQHLKASSKRHVDVFDQVSTHPTPASILPPFPKQ</sequence>
<evidence type="ECO:0000313" key="2">
    <source>
        <dbReference type="EMBL" id="ETV82017.1"/>
    </source>
</evidence>
<proteinExistence type="predicted"/>
<keyword evidence="1" id="KW-0732">Signal</keyword>
<accession>W4GQN9</accession>
<evidence type="ECO:0000256" key="1">
    <source>
        <dbReference type="SAM" id="SignalP"/>
    </source>
</evidence>
<protein>
    <recommendedName>
        <fullName evidence="3">Secreted protein</fullName>
    </recommendedName>
</protein>
<dbReference type="RefSeq" id="XP_009828754.1">
    <property type="nucleotide sequence ID" value="XM_009830452.1"/>
</dbReference>
<dbReference type="EMBL" id="KI913123">
    <property type="protein sequence ID" value="ETV82017.1"/>
    <property type="molecule type" value="Genomic_DNA"/>
</dbReference>
<gene>
    <name evidence="2" type="ORF">H257_05543</name>
</gene>
<dbReference type="AlphaFoldDB" id="W4GQN9"/>
<reference evidence="2" key="1">
    <citation type="submission" date="2013-12" db="EMBL/GenBank/DDBJ databases">
        <title>The Genome Sequence of Aphanomyces astaci APO3.</title>
        <authorList>
            <consortium name="The Broad Institute Genomics Platform"/>
            <person name="Russ C."/>
            <person name="Tyler B."/>
            <person name="van West P."/>
            <person name="Dieguez-Uribeondo J."/>
            <person name="Young S.K."/>
            <person name="Zeng Q."/>
            <person name="Gargeya S."/>
            <person name="Fitzgerald M."/>
            <person name="Abouelleil A."/>
            <person name="Alvarado L."/>
            <person name="Chapman S.B."/>
            <person name="Gainer-Dewar J."/>
            <person name="Goldberg J."/>
            <person name="Griggs A."/>
            <person name="Gujja S."/>
            <person name="Hansen M."/>
            <person name="Howarth C."/>
            <person name="Imamovic A."/>
            <person name="Ireland A."/>
            <person name="Larimer J."/>
            <person name="McCowan C."/>
            <person name="Murphy C."/>
            <person name="Pearson M."/>
            <person name="Poon T.W."/>
            <person name="Priest M."/>
            <person name="Roberts A."/>
            <person name="Saif S."/>
            <person name="Shea T."/>
            <person name="Sykes S."/>
            <person name="Wortman J."/>
            <person name="Nusbaum C."/>
            <person name="Birren B."/>
        </authorList>
    </citation>
    <scope>NUCLEOTIDE SEQUENCE [LARGE SCALE GENOMIC DNA]</scope>
    <source>
        <strain evidence="2">APO3</strain>
    </source>
</reference>
<dbReference type="VEuPathDB" id="FungiDB:H257_05543"/>